<organism evidence="3 4">
    <name type="scientific">Mycena metata</name>
    <dbReference type="NCBI Taxonomy" id="1033252"/>
    <lineage>
        <taxon>Eukaryota</taxon>
        <taxon>Fungi</taxon>
        <taxon>Dikarya</taxon>
        <taxon>Basidiomycota</taxon>
        <taxon>Agaricomycotina</taxon>
        <taxon>Agaricomycetes</taxon>
        <taxon>Agaricomycetidae</taxon>
        <taxon>Agaricales</taxon>
        <taxon>Marasmiineae</taxon>
        <taxon>Mycenaceae</taxon>
        <taxon>Mycena</taxon>
    </lineage>
</organism>
<feature type="compositionally biased region" description="Low complexity" evidence="2">
    <location>
        <begin position="219"/>
        <end position="232"/>
    </location>
</feature>
<feature type="region of interest" description="Disordered" evidence="2">
    <location>
        <begin position="200"/>
        <end position="252"/>
    </location>
</feature>
<proteinExistence type="predicted"/>
<comment type="caution">
    <text evidence="3">The sequence shown here is derived from an EMBL/GenBank/DDBJ whole genome shotgun (WGS) entry which is preliminary data.</text>
</comment>
<evidence type="ECO:0000256" key="1">
    <source>
        <dbReference type="SAM" id="Coils"/>
    </source>
</evidence>
<keyword evidence="1" id="KW-0175">Coiled coil</keyword>
<dbReference type="Proteomes" id="UP001215598">
    <property type="component" value="Unassembled WGS sequence"/>
</dbReference>
<feature type="coiled-coil region" evidence="1">
    <location>
        <begin position="258"/>
        <end position="289"/>
    </location>
</feature>
<evidence type="ECO:0000313" key="4">
    <source>
        <dbReference type="Proteomes" id="UP001215598"/>
    </source>
</evidence>
<sequence length="376" mass="41306">MGTKATASARTHPCLRGTFPSSAKQPGLVTKACYFTINNHQLVILGYPYEITPLQGRQAHVVKYHIPYCEISGRGPPPDDLTGITLGDIYIDISPGKYAAYGRVAEAGGSDSESWQRWYDPQPGLRSDGATALPKHPYCRNRWLWCSDATGINWFTATTVSSIQARAKSTGLMSRDVGKTEAARWREASAIIGSFLQSATPEGFGDKNEGDMLTPPLSPLSFPSESREPSPLIGKRKTRGQGAAEASGSRPTAAFVEGERYKAVLRSLTQRLKAEKNELVEDVRALEEYLASTNPSPPLDIPESKEFSGWIEKVLARGIEGYRHELDPGVREYCDLKAELAVAEAQQSKEESMLEDAQILLGLAIYEHKRLKSQCE</sequence>
<dbReference type="AlphaFoldDB" id="A0AAD7MU97"/>
<name>A0AAD7MU97_9AGAR</name>
<accession>A0AAD7MU97</accession>
<keyword evidence="4" id="KW-1185">Reference proteome</keyword>
<evidence type="ECO:0000313" key="3">
    <source>
        <dbReference type="EMBL" id="KAJ7733316.1"/>
    </source>
</evidence>
<evidence type="ECO:0000256" key="2">
    <source>
        <dbReference type="SAM" id="MobiDB-lite"/>
    </source>
</evidence>
<dbReference type="EMBL" id="JARKIB010000139">
    <property type="protein sequence ID" value="KAJ7733316.1"/>
    <property type="molecule type" value="Genomic_DNA"/>
</dbReference>
<gene>
    <name evidence="3" type="ORF">B0H16DRAFT_1579776</name>
</gene>
<reference evidence="3" key="1">
    <citation type="submission" date="2023-03" db="EMBL/GenBank/DDBJ databases">
        <title>Massive genome expansion in bonnet fungi (Mycena s.s.) driven by repeated elements and novel gene families across ecological guilds.</title>
        <authorList>
            <consortium name="Lawrence Berkeley National Laboratory"/>
            <person name="Harder C.B."/>
            <person name="Miyauchi S."/>
            <person name="Viragh M."/>
            <person name="Kuo A."/>
            <person name="Thoen E."/>
            <person name="Andreopoulos B."/>
            <person name="Lu D."/>
            <person name="Skrede I."/>
            <person name="Drula E."/>
            <person name="Henrissat B."/>
            <person name="Morin E."/>
            <person name="Kohler A."/>
            <person name="Barry K."/>
            <person name="LaButti K."/>
            <person name="Morin E."/>
            <person name="Salamov A."/>
            <person name="Lipzen A."/>
            <person name="Mereny Z."/>
            <person name="Hegedus B."/>
            <person name="Baldrian P."/>
            <person name="Stursova M."/>
            <person name="Weitz H."/>
            <person name="Taylor A."/>
            <person name="Grigoriev I.V."/>
            <person name="Nagy L.G."/>
            <person name="Martin F."/>
            <person name="Kauserud H."/>
        </authorList>
    </citation>
    <scope>NUCLEOTIDE SEQUENCE</scope>
    <source>
        <strain evidence="3">CBHHK182m</strain>
    </source>
</reference>
<protein>
    <submittedName>
        <fullName evidence="3">Uncharacterized protein</fullName>
    </submittedName>
</protein>